<dbReference type="EMBL" id="RHHT01000068">
    <property type="protein sequence ID" value="RNB70741.1"/>
    <property type="molecule type" value="Genomic_DNA"/>
</dbReference>
<dbReference type="AlphaFoldDB" id="A0A3M8C527"/>
<name>A0A3M8C527_9BACL</name>
<gene>
    <name evidence="1" type="ORF">EDM58_22975</name>
</gene>
<evidence type="ECO:0000313" key="2">
    <source>
        <dbReference type="Proteomes" id="UP000281915"/>
    </source>
</evidence>
<dbReference type="Proteomes" id="UP000281915">
    <property type="component" value="Unassembled WGS sequence"/>
</dbReference>
<sequence>MEERQDDFFPQISPDAAVASPDALTQGEVLERERFPHLYELSEAQGLPYFARLDADGNVELFLVFESVEAFSEQTRDAVSLEFKTYRGKLLAVIWTLSDPMQPLGFPLSFDIQKAEERYMALKMLEQPSTPLHYLAYEEGVLTHIYTEEIDLSAAEGTRVQQMIRSLYEGKHDDLPEDAEVTEEEAKTIPAICLPDAVLAEPGIAYVFAHDHMVKSRGEEAAHHLLMSTVQQAVWVMRRHSRSEVRECSFTIWAAETGDLLYLVVTPSLAQLFEVVHHSEEELNPFARFLLTLPEFLHSEEAAPLALGAFPILRYEGGRLYHLEIDGHTQEHLARLFAQTGREGRNPYTAVGS</sequence>
<accession>A0A3M8C527</accession>
<dbReference type="RefSeq" id="WP_122915405.1">
    <property type="nucleotide sequence ID" value="NZ_RHHT01000068.1"/>
</dbReference>
<reference evidence="1 2" key="1">
    <citation type="submission" date="2018-10" db="EMBL/GenBank/DDBJ databases">
        <title>Phylogenomics of Brevibacillus.</title>
        <authorList>
            <person name="Dunlap C."/>
        </authorList>
    </citation>
    <scope>NUCLEOTIDE SEQUENCE [LARGE SCALE GENOMIC DNA]</scope>
    <source>
        <strain evidence="1 2">JCM 15085</strain>
    </source>
</reference>
<protein>
    <submittedName>
        <fullName evidence="1">Uncharacterized protein</fullName>
    </submittedName>
</protein>
<comment type="caution">
    <text evidence="1">The sequence shown here is derived from an EMBL/GenBank/DDBJ whole genome shotgun (WGS) entry which is preliminary data.</text>
</comment>
<proteinExistence type="predicted"/>
<organism evidence="1 2">
    <name type="scientific">Brevibacillus panacihumi</name>
    <dbReference type="NCBI Taxonomy" id="497735"/>
    <lineage>
        <taxon>Bacteria</taxon>
        <taxon>Bacillati</taxon>
        <taxon>Bacillota</taxon>
        <taxon>Bacilli</taxon>
        <taxon>Bacillales</taxon>
        <taxon>Paenibacillaceae</taxon>
        <taxon>Brevibacillus</taxon>
    </lineage>
</organism>
<evidence type="ECO:0000313" key="1">
    <source>
        <dbReference type="EMBL" id="RNB70741.1"/>
    </source>
</evidence>